<protein>
    <submittedName>
        <fullName evidence="1">Uncharacterized protein</fullName>
    </submittedName>
</protein>
<sequence>MLATYTKTPVVSQTTMVPDFLESLEIIPELHIKSIRHNLRVFAILVILLSVQKPVWDLELPRVRHHSHHTVQLSSSQLTSPFVHVNISLLASDVGESPSNTLDGGHCEHYLLLPIHVGVQHTQNVLEILVRHQRHFLTRKCCCWRVTPPTMLL</sequence>
<proteinExistence type="evidence at transcript level"/>
<accession>C6SY74</accession>
<name>C6SY74_SOYBN</name>
<organism evidence="1">
    <name type="scientific">Glycine max</name>
    <name type="common">Soybean</name>
    <name type="synonym">Glycine hispida</name>
    <dbReference type="NCBI Taxonomy" id="3847"/>
    <lineage>
        <taxon>Eukaryota</taxon>
        <taxon>Viridiplantae</taxon>
        <taxon>Streptophyta</taxon>
        <taxon>Embryophyta</taxon>
        <taxon>Tracheophyta</taxon>
        <taxon>Spermatophyta</taxon>
        <taxon>Magnoliopsida</taxon>
        <taxon>eudicotyledons</taxon>
        <taxon>Gunneridae</taxon>
        <taxon>Pentapetalae</taxon>
        <taxon>rosids</taxon>
        <taxon>fabids</taxon>
        <taxon>Fabales</taxon>
        <taxon>Fabaceae</taxon>
        <taxon>Papilionoideae</taxon>
        <taxon>50 kb inversion clade</taxon>
        <taxon>NPAAA clade</taxon>
        <taxon>indigoferoid/millettioid clade</taxon>
        <taxon>Phaseoleae</taxon>
        <taxon>Glycine</taxon>
        <taxon>Glycine subgen. Soja</taxon>
    </lineage>
</organism>
<dbReference type="AlphaFoldDB" id="C6SY74"/>
<dbReference type="EMBL" id="BT090121">
    <property type="protein sequence ID" value="ACU14197.1"/>
    <property type="molecule type" value="mRNA"/>
</dbReference>
<evidence type="ECO:0000313" key="1">
    <source>
        <dbReference type="EMBL" id="ACU14197.1"/>
    </source>
</evidence>
<reference evidence="1" key="1">
    <citation type="submission" date="2009-08" db="EMBL/GenBank/DDBJ databases">
        <authorList>
            <person name="Cheung F."/>
            <person name="Xiao Y."/>
            <person name="Chan A."/>
            <person name="Moskal W."/>
            <person name="Town C.D."/>
        </authorList>
    </citation>
    <scope>NUCLEOTIDE SEQUENCE</scope>
</reference>